<dbReference type="EMBL" id="WSTB01000001">
    <property type="protein sequence ID" value="MWB92830.1"/>
    <property type="molecule type" value="Genomic_DNA"/>
</dbReference>
<organism evidence="2 3">
    <name type="scientific">Flavobacterium hydrocarbonoxydans</name>
    <dbReference type="NCBI Taxonomy" id="2683249"/>
    <lineage>
        <taxon>Bacteria</taxon>
        <taxon>Pseudomonadati</taxon>
        <taxon>Bacteroidota</taxon>
        <taxon>Flavobacteriia</taxon>
        <taxon>Flavobacteriales</taxon>
        <taxon>Flavobacteriaceae</taxon>
        <taxon>Flavobacterium</taxon>
    </lineage>
</organism>
<dbReference type="Proteomes" id="UP000471501">
    <property type="component" value="Unassembled WGS sequence"/>
</dbReference>
<evidence type="ECO:0000256" key="1">
    <source>
        <dbReference type="SAM" id="Phobius"/>
    </source>
</evidence>
<feature type="transmembrane region" description="Helical" evidence="1">
    <location>
        <begin position="32"/>
        <end position="51"/>
    </location>
</feature>
<keyword evidence="3" id="KW-1185">Reference proteome</keyword>
<dbReference type="RefSeq" id="WP_160372779.1">
    <property type="nucleotide sequence ID" value="NZ_WSTB01000001.1"/>
</dbReference>
<gene>
    <name evidence="2" type="ORF">GON26_00475</name>
</gene>
<protein>
    <recommendedName>
        <fullName evidence="4">PH domain-containing protein</fullName>
    </recommendedName>
</protein>
<keyword evidence="1" id="KW-0812">Transmembrane</keyword>
<accession>A0A6I4NE64</accession>
<feature type="transmembrane region" description="Helical" evidence="1">
    <location>
        <begin position="9"/>
        <end position="26"/>
    </location>
</feature>
<comment type="caution">
    <text evidence="2">The sequence shown here is derived from an EMBL/GenBank/DDBJ whole genome shotgun (WGS) entry which is preliminary data.</text>
</comment>
<proteinExistence type="predicted"/>
<evidence type="ECO:0000313" key="3">
    <source>
        <dbReference type="Proteomes" id="UP000471501"/>
    </source>
</evidence>
<keyword evidence="1" id="KW-0472">Membrane</keyword>
<evidence type="ECO:0000313" key="2">
    <source>
        <dbReference type="EMBL" id="MWB92830.1"/>
    </source>
</evidence>
<evidence type="ECO:0008006" key="4">
    <source>
        <dbReference type="Google" id="ProtNLM"/>
    </source>
</evidence>
<name>A0A6I4NE64_9FLAO</name>
<reference evidence="2 3" key="1">
    <citation type="submission" date="2019-12" db="EMBL/GenBank/DDBJ databases">
        <authorList>
            <person name="Kim Y.S."/>
        </authorList>
    </citation>
    <scope>NUCLEOTIDE SEQUENCE [LARGE SCALE GENOMIC DNA]</scope>
    <source>
        <strain evidence="2 3">GA093</strain>
    </source>
</reference>
<sequence length="141" mass="16754">MTNATKNKIWILLWLLTLMVMAYLSWNRASPLWERLLMISLITFTGILNVSSRIRHDKDIKFCDDTLYIKKTFSKEKKYNLKNILSWSENHYFLLGMRTNRVIMIKTENGEKININKGTKNFESVSDYLNDNFSDKFKKNS</sequence>
<dbReference type="AlphaFoldDB" id="A0A6I4NE64"/>
<keyword evidence="1" id="KW-1133">Transmembrane helix</keyword>